<reference evidence="1 2" key="1">
    <citation type="journal article" date="2020" name="Cell">
        <title>Large-Scale Comparative Analyses of Tick Genomes Elucidate Their Genetic Diversity and Vector Capacities.</title>
        <authorList>
            <consortium name="Tick Genome and Microbiome Consortium (TIGMIC)"/>
            <person name="Jia N."/>
            <person name="Wang J."/>
            <person name="Shi W."/>
            <person name="Du L."/>
            <person name="Sun Y."/>
            <person name="Zhan W."/>
            <person name="Jiang J.F."/>
            <person name="Wang Q."/>
            <person name="Zhang B."/>
            <person name="Ji P."/>
            <person name="Bell-Sakyi L."/>
            <person name="Cui X.M."/>
            <person name="Yuan T.T."/>
            <person name="Jiang B.G."/>
            <person name="Yang W.F."/>
            <person name="Lam T.T."/>
            <person name="Chang Q.C."/>
            <person name="Ding S.J."/>
            <person name="Wang X.J."/>
            <person name="Zhu J.G."/>
            <person name="Ruan X.D."/>
            <person name="Zhao L."/>
            <person name="Wei J.T."/>
            <person name="Ye R.Z."/>
            <person name="Que T.C."/>
            <person name="Du C.H."/>
            <person name="Zhou Y.H."/>
            <person name="Cheng J.X."/>
            <person name="Dai P.F."/>
            <person name="Guo W.B."/>
            <person name="Han X.H."/>
            <person name="Huang E.J."/>
            <person name="Li L.F."/>
            <person name="Wei W."/>
            <person name="Gao Y.C."/>
            <person name="Liu J.Z."/>
            <person name="Shao H.Z."/>
            <person name="Wang X."/>
            <person name="Wang C.C."/>
            <person name="Yang T.C."/>
            <person name="Huo Q.B."/>
            <person name="Li W."/>
            <person name="Chen H.Y."/>
            <person name="Chen S.E."/>
            <person name="Zhou L.G."/>
            <person name="Ni X.B."/>
            <person name="Tian J.H."/>
            <person name="Sheng Y."/>
            <person name="Liu T."/>
            <person name="Pan Y.S."/>
            <person name="Xia L.Y."/>
            <person name="Li J."/>
            <person name="Zhao F."/>
            <person name="Cao W.C."/>
        </authorList>
    </citation>
    <scope>NUCLEOTIDE SEQUENCE [LARGE SCALE GENOMIC DNA]</scope>
    <source>
        <strain evidence="1">Iper-2018</strain>
    </source>
</reference>
<evidence type="ECO:0000313" key="2">
    <source>
        <dbReference type="Proteomes" id="UP000805193"/>
    </source>
</evidence>
<sequence>MKGCVLFFAVMALSGLLFFSRAEARCPSNEGVFSDCSASTCSADECAARGLECCPKPCGGSWCVKGVRGRERRAPQDRVPPECPRLHPIRGACKGGRPRIPCSNVDCSNGPCCPDECGRPYCLNLRG</sequence>
<dbReference type="Proteomes" id="UP000805193">
    <property type="component" value="Unassembled WGS sequence"/>
</dbReference>
<proteinExistence type="predicted"/>
<organism evidence="1 2">
    <name type="scientific">Ixodes persulcatus</name>
    <name type="common">Taiga tick</name>
    <dbReference type="NCBI Taxonomy" id="34615"/>
    <lineage>
        <taxon>Eukaryota</taxon>
        <taxon>Metazoa</taxon>
        <taxon>Ecdysozoa</taxon>
        <taxon>Arthropoda</taxon>
        <taxon>Chelicerata</taxon>
        <taxon>Arachnida</taxon>
        <taxon>Acari</taxon>
        <taxon>Parasitiformes</taxon>
        <taxon>Ixodida</taxon>
        <taxon>Ixodoidea</taxon>
        <taxon>Ixodidae</taxon>
        <taxon>Ixodinae</taxon>
        <taxon>Ixodes</taxon>
    </lineage>
</organism>
<gene>
    <name evidence="1" type="ORF">HPB47_007417</name>
</gene>
<protein>
    <submittedName>
        <fullName evidence="1">Uncharacterized protein</fullName>
    </submittedName>
</protein>
<evidence type="ECO:0000313" key="1">
    <source>
        <dbReference type="EMBL" id="KAG0415405.1"/>
    </source>
</evidence>
<name>A0AC60P7L1_IXOPE</name>
<accession>A0AC60P7L1</accession>
<keyword evidence="2" id="KW-1185">Reference proteome</keyword>
<comment type="caution">
    <text evidence="1">The sequence shown here is derived from an EMBL/GenBank/DDBJ whole genome shotgun (WGS) entry which is preliminary data.</text>
</comment>
<dbReference type="EMBL" id="JABSTQ010011072">
    <property type="protein sequence ID" value="KAG0415405.1"/>
    <property type="molecule type" value="Genomic_DNA"/>
</dbReference>